<evidence type="ECO:0000256" key="13">
    <source>
        <dbReference type="RuleBase" id="RU003692"/>
    </source>
</evidence>
<dbReference type="InterPro" id="IPR050151">
    <property type="entry name" value="Class-I_Pyr_Nuc-Dis_Oxidored"/>
</dbReference>
<dbReference type="PANTHER" id="PTHR22912">
    <property type="entry name" value="DISULFIDE OXIDOREDUCTASE"/>
    <property type="match status" value="1"/>
</dbReference>
<evidence type="ECO:0000256" key="12">
    <source>
        <dbReference type="PIRSR" id="PIRSR000350-4"/>
    </source>
</evidence>
<dbReference type="InterPro" id="IPR036188">
    <property type="entry name" value="FAD/NAD-bd_sf"/>
</dbReference>
<dbReference type="InterPro" id="IPR023753">
    <property type="entry name" value="FAD/NAD-binding_dom"/>
</dbReference>
<dbReference type="Pfam" id="PF02852">
    <property type="entry name" value="Pyr_redox_dim"/>
    <property type="match status" value="1"/>
</dbReference>
<dbReference type="FunFam" id="3.30.390.30:FF:000001">
    <property type="entry name" value="Dihydrolipoyl dehydrogenase"/>
    <property type="match status" value="1"/>
</dbReference>
<dbReference type="InterPro" id="IPR001100">
    <property type="entry name" value="Pyr_nuc-diS_OxRdtase"/>
</dbReference>
<dbReference type="InterPro" id="IPR016156">
    <property type="entry name" value="FAD/NAD-linked_Rdtase_dimer_sf"/>
</dbReference>
<dbReference type="FunFam" id="3.50.50.60:FF:000001">
    <property type="entry name" value="Dihydrolipoyl dehydrogenase, mitochondrial"/>
    <property type="match status" value="1"/>
</dbReference>
<keyword evidence="8 13" id="KW-0676">Redox-active center</keyword>
<dbReference type="GO" id="GO:0045252">
    <property type="term" value="C:oxoglutarate dehydrogenase complex"/>
    <property type="evidence" value="ECO:0007669"/>
    <property type="project" value="TreeGrafter"/>
</dbReference>
<evidence type="ECO:0000256" key="4">
    <source>
        <dbReference type="ARBA" id="ARBA00022827"/>
    </source>
</evidence>
<dbReference type="PROSITE" id="PS00076">
    <property type="entry name" value="PYRIDINE_REDOX_1"/>
    <property type="match status" value="1"/>
</dbReference>
<evidence type="ECO:0000256" key="5">
    <source>
        <dbReference type="ARBA" id="ARBA00023002"/>
    </source>
</evidence>
<dbReference type="PRINTS" id="PR00411">
    <property type="entry name" value="PNDRDTASEI"/>
</dbReference>
<dbReference type="InterPro" id="IPR006258">
    <property type="entry name" value="Lipoamide_DH"/>
</dbReference>
<evidence type="ECO:0000259" key="15">
    <source>
        <dbReference type="Pfam" id="PF07992"/>
    </source>
</evidence>
<comment type="miscellaneous">
    <text evidence="13">The active site is a redox-active disulfide bond.</text>
</comment>
<evidence type="ECO:0000256" key="11">
    <source>
        <dbReference type="PIRSR" id="PIRSR000350-3"/>
    </source>
</evidence>
<evidence type="ECO:0000256" key="2">
    <source>
        <dbReference type="ARBA" id="ARBA00012608"/>
    </source>
</evidence>
<evidence type="ECO:0000313" key="16">
    <source>
        <dbReference type="EMBL" id="KAK9500606.1"/>
    </source>
</evidence>
<name>A0AAW1CQA9_9HEMI</name>
<keyword evidence="11" id="KW-0547">Nucleotide-binding</keyword>
<dbReference type="Proteomes" id="UP001461498">
    <property type="component" value="Unassembled WGS sequence"/>
</dbReference>
<dbReference type="EMBL" id="JAPXFL010000010">
    <property type="protein sequence ID" value="KAK9500606.1"/>
    <property type="molecule type" value="Genomic_DNA"/>
</dbReference>
<accession>A0AAW1CQA9</accession>
<evidence type="ECO:0000259" key="14">
    <source>
        <dbReference type="Pfam" id="PF02852"/>
    </source>
</evidence>
<dbReference type="GO" id="GO:0005739">
    <property type="term" value="C:mitochondrion"/>
    <property type="evidence" value="ECO:0007669"/>
    <property type="project" value="TreeGrafter"/>
</dbReference>
<feature type="binding site" evidence="11">
    <location>
        <begin position="215"/>
        <end position="222"/>
    </location>
    <ligand>
        <name>NAD(+)</name>
        <dbReference type="ChEBI" id="CHEBI:57540"/>
    </ligand>
</feature>
<evidence type="ECO:0000256" key="3">
    <source>
        <dbReference type="ARBA" id="ARBA00022630"/>
    </source>
</evidence>
<dbReference type="SUPFAM" id="SSF55424">
    <property type="entry name" value="FAD/NAD-linked reductases, dimerisation (C-terminal) domain"/>
    <property type="match status" value="1"/>
</dbReference>
<dbReference type="Pfam" id="PF07992">
    <property type="entry name" value="Pyr_redox_2"/>
    <property type="match status" value="1"/>
</dbReference>
<dbReference type="SUPFAM" id="SSF51905">
    <property type="entry name" value="FAD/NAD(P)-binding domain"/>
    <property type="match status" value="1"/>
</dbReference>
<dbReference type="PANTHER" id="PTHR22912:SF151">
    <property type="entry name" value="DIHYDROLIPOYL DEHYDROGENASE, MITOCHONDRIAL"/>
    <property type="match status" value="1"/>
</dbReference>
<dbReference type="InterPro" id="IPR012999">
    <property type="entry name" value="Pyr_OxRdtase_I_AS"/>
</dbReference>
<keyword evidence="4 11" id="KW-0274">FAD</keyword>
<comment type="caution">
    <text evidence="16">The sequence shown here is derived from an EMBL/GenBank/DDBJ whole genome shotgun (WGS) entry which is preliminary data.</text>
</comment>
<feature type="binding site" evidence="11">
    <location>
        <begin position="178"/>
        <end position="180"/>
    </location>
    <ligand>
        <name>FAD</name>
        <dbReference type="ChEBI" id="CHEBI:57692"/>
    </ligand>
</feature>
<dbReference type="PIRSF" id="PIRSF000350">
    <property type="entry name" value="Mercury_reductase_MerA"/>
    <property type="match status" value="1"/>
</dbReference>
<dbReference type="GO" id="GO:0004148">
    <property type="term" value="F:dihydrolipoyl dehydrogenase (NADH) activity"/>
    <property type="evidence" value="ECO:0007669"/>
    <property type="project" value="UniProtKB-EC"/>
</dbReference>
<feature type="binding site" evidence="11">
    <location>
        <position position="309"/>
    </location>
    <ligand>
        <name>NAD(+)</name>
        <dbReference type="ChEBI" id="CHEBI:57540"/>
    </ligand>
</feature>
<feature type="binding site" evidence="11">
    <location>
        <position position="238"/>
    </location>
    <ligand>
        <name>NAD(+)</name>
        <dbReference type="ChEBI" id="CHEBI:57540"/>
    </ligand>
</feature>
<feature type="binding site" evidence="11">
    <location>
        <position position="153"/>
    </location>
    <ligand>
        <name>FAD</name>
        <dbReference type="ChEBI" id="CHEBI:57692"/>
    </ligand>
</feature>
<dbReference type="Gene3D" id="3.50.50.60">
    <property type="entry name" value="FAD/NAD(P)-binding domain"/>
    <property type="match status" value="2"/>
</dbReference>
<gene>
    <name evidence="16" type="ORF">O3M35_001844</name>
</gene>
<feature type="disulfide bond" description="Redox-active" evidence="12">
    <location>
        <begin position="80"/>
        <end position="85"/>
    </location>
</feature>
<feature type="domain" description="FAD/NAD(P)-binding" evidence="15">
    <location>
        <begin position="43"/>
        <end position="365"/>
    </location>
</feature>
<dbReference type="Gene3D" id="3.30.390.30">
    <property type="match status" value="1"/>
</dbReference>
<evidence type="ECO:0000256" key="1">
    <source>
        <dbReference type="ARBA" id="ARBA00007532"/>
    </source>
</evidence>
<dbReference type="PRINTS" id="PR00368">
    <property type="entry name" value="FADPNR"/>
</dbReference>
<feature type="binding site" evidence="11">
    <location>
        <position position="350"/>
    </location>
    <ligand>
        <name>FAD</name>
        <dbReference type="ChEBI" id="CHEBI:57692"/>
    </ligand>
</feature>
<comment type="catalytic activity">
    <reaction evidence="9 13">
        <text>N(6)-[(R)-dihydrolipoyl]-L-lysyl-[protein] + NAD(+) = N(6)-[(R)-lipoyl]-L-lysyl-[protein] + NADH + H(+)</text>
        <dbReference type="Rhea" id="RHEA:15045"/>
        <dbReference type="Rhea" id="RHEA-COMP:10474"/>
        <dbReference type="Rhea" id="RHEA-COMP:10475"/>
        <dbReference type="ChEBI" id="CHEBI:15378"/>
        <dbReference type="ChEBI" id="CHEBI:57540"/>
        <dbReference type="ChEBI" id="CHEBI:57945"/>
        <dbReference type="ChEBI" id="CHEBI:83099"/>
        <dbReference type="ChEBI" id="CHEBI:83100"/>
        <dbReference type="EC" id="1.8.1.4"/>
    </reaction>
</comment>
<protein>
    <recommendedName>
        <fullName evidence="2 13">Dihydrolipoyl dehydrogenase</fullName>
        <ecNumber evidence="2 13">1.8.1.4</ecNumber>
    </recommendedName>
</protein>
<keyword evidence="7" id="KW-1015">Disulfide bond</keyword>
<proteinExistence type="inferred from homology"/>
<evidence type="ECO:0000256" key="10">
    <source>
        <dbReference type="PIRSR" id="PIRSR000350-2"/>
    </source>
</evidence>
<dbReference type="EC" id="1.8.1.4" evidence="2 13"/>
<dbReference type="GO" id="GO:0050660">
    <property type="term" value="F:flavin adenine dinucleotide binding"/>
    <property type="evidence" value="ECO:0007669"/>
    <property type="project" value="InterPro"/>
</dbReference>
<reference evidence="16 17" key="1">
    <citation type="submission" date="2022-12" db="EMBL/GenBank/DDBJ databases">
        <title>Chromosome-level genome assembly of true bugs.</title>
        <authorList>
            <person name="Ma L."/>
            <person name="Li H."/>
        </authorList>
    </citation>
    <scope>NUCLEOTIDE SEQUENCE [LARGE SCALE GENOMIC DNA]</scope>
    <source>
        <strain evidence="16">Lab_2022b</strain>
    </source>
</reference>
<evidence type="ECO:0000256" key="6">
    <source>
        <dbReference type="ARBA" id="ARBA00023027"/>
    </source>
</evidence>
<keyword evidence="3 13" id="KW-0285">Flavoprotein</keyword>
<evidence type="ECO:0000256" key="9">
    <source>
        <dbReference type="ARBA" id="ARBA00049187"/>
    </source>
</evidence>
<evidence type="ECO:0000256" key="8">
    <source>
        <dbReference type="ARBA" id="ARBA00023284"/>
    </source>
</evidence>
<evidence type="ECO:0000256" key="7">
    <source>
        <dbReference type="ARBA" id="ARBA00023157"/>
    </source>
</evidence>
<comment type="cofactor">
    <cofactor evidence="11 13">
        <name>FAD</name>
        <dbReference type="ChEBI" id="CHEBI:57692"/>
    </cofactor>
    <text evidence="11 13">Binds 1 FAD per subunit.</text>
</comment>
<dbReference type="InterPro" id="IPR004099">
    <property type="entry name" value="Pyr_nucl-diS_OxRdtase_dimer"/>
</dbReference>
<feature type="binding site" evidence="11">
    <location>
        <position position="89"/>
    </location>
    <ligand>
        <name>FAD</name>
        <dbReference type="ChEBI" id="CHEBI:57692"/>
    </ligand>
</feature>
<feature type="active site" description="Proton acceptor" evidence="10">
    <location>
        <position position="483"/>
    </location>
</feature>
<dbReference type="GO" id="GO:0006103">
    <property type="term" value="P:2-oxoglutarate metabolic process"/>
    <property type="evidence" value="ECO:0007669"/>
    <property type="project" value="TreeGrafter"/>
</dbReference>
<dbReference type="AlphaFoldDB" id="A0AAW1CQA9"/>
<dbReference type="NCBIfam" id="TIGR01350">
    <property type="entry name" value="lipoamide_DH"/>
    <property type="match status" value="1"/>
</dbReference>
<keyword evidence="17" id="KW-1185">Reference proteome</keyword>
<feature type="domain" description="Pyridine nucleotide-disulphide oxidoreductase dimerisation" evidence="14">
    <location>
        <begin position="385"/>
        <end position="493"/>
    </location>
</feature>
<organism evidence="16 17">
    <name type="scientific">Rhynocoris fuscipes</name>
    <dbReference type="NCBI Taxonomy" id="488301"/>
    <lineage>
        <taxon>Eukaryota</taxon>
        <taxon>Metazoa</taxon>
        <taxon>Ecdysozoa</taxon>
        <taxon>Arthropoda</taxon>
        <taxon>Hexapoda</taxon>
        <taxon>Insecta</taxon>
        <taxon>Pterygota</taxon>
        <taxon>Neoptera</taxon>
        <taxon>Paraneoptera</taxon>
        <taxon>Hemiptera</taxon>
        <taxon>Heteroptera</taxon>
        <taxon>Panheteroptera</taxon>
        <taxon>Cimicomorpha</taxon>
        <taxon>Reduviidae</taxon>
        <taxon>Harpactorinae</taxon>
        <taxon>Harpactorini</taxon>
        <taxon>Rhynocoris</taxon>
    </lineage>
</organism>
<comment type="similarity">
    <text evidence="1 13">Belongs to the class-I pyridine nucleotide-disulfide oxidoreductase family.</text>
</comment>
<keyword evidence="6 11" id="KW-0520">NAD</keyword>
<sequence>MHGKFLSRLTAAYKAGSVLSHSKICPVFAALQPRYYSAGGELDLVVIGSGPGGYVAAIKAAQLGLKTACVEKNDTLGGTCLNVGCIPSKALLNNSHFYHMAQHDFKHRGIDVSGISLNLPALMQSKNNAVKALTGGIAHLFKANKVEWVKGHGKITGKNEVTVEGGPKLNTKNILIATGSEVTPFPGIEIDEKTIVSSTGALKLDKVPGKLVVIGAGVIGLELGSVWGRLGADVTAVEFMTSIGGVGIDGEVSKTFQRILSKQGMKFKLGTKVTGAAKSGNGVTVDVEDVKDPSKKEKLEADVLLVCVGRRPYTVNLGLEEIGIERDDKGRIPVNDKFQTIIPNIYAIGDCIHGPMLAHKAEDEGVVCVESIVQGGTPHINYNCIPSVIYTHPEVSWVGRAEEDLKKDGIEYKVGKFPFMANSRAKTNNETDGFVKVLADKHSDLILGVHIIGPGAGDLIHEAVLGMEYGASCEDIARTCHAHPTCSEAVREAHLHAYCGKAINF</sequence>
<feature type="binding site" evidence="11">
    <location>
        <begin position="356"/>
        <end position="359"/>
    </location>
    <ligand>
        <name>FAD</name>
        <dbReference type="ChEBI" id="CHEBI:57692"/>
    </ligand>
</feature>
<evidence type="ECO:0000313" key="17">
    <source>
        <dbReference type="Proteomes" id="UP001461498"/>
    </source>
</evidence>
<keyword evidence="5 13" id="KW-0560">Oxidoreductase</keyword>